<feature type="compositionally biased region" description="Polar residues" evidence="10">
    <location>
        <begin position="1421"/>
        <end position="1462"/>
    </location>
</feature>
<evidence type="ECO:0000256" key="5">
    <source>
        <dbReference type="ARBA" id="ARBA00023136"/>
    </source>
</evidence>
<feature type="disulfide bond" evidence="9">
    <location>
        <begin position="384"/>
        <end position="389"/>
    </location>
</feature>
<keyword evidence="2" id="KW-0812">Transmembrane</keyword>
<sequence length="1703" mass="185109">MISDTLCYLNYRFFFPSVSMVRCKSVLLLFIFLIIVVTAHTESQEPSPEFSRHTIIKPRVYHGRTKRQISSTKENDIDHADVLTVGFEVDGVKRLLDLRLNTDLIPVGYQQRYQHRGTYKVHTPSRVELCHYQGSVRDVPGSWVALSTCNGLHGVIFDGENLHHVQPEKDSLDSKHYLYKQDDLVANKTCGYEGTPHNVLDSHRSEAKRLSRHKRAAESIRGPYNANRQSRYIELVLVIDKKGYIALNENLNRVYHHCKNIANIVNALFMPLNIFVALVGVQVWTETDEIALSPNGDNTLSNFLRYRREKLVHDIPNDNAQLLTKIRFEGGVVGKALKGPICTYEFSGGVSFDHSNIVGLVAATVAHEMGHNFGMEHDTADCECPEDKCIMAPSSGSFGPSHWSTCSLEHLALAFEHGMDYCLRNKPQKLFDSPICGNGFVEPGEQCDCGLEEKCDNPCCNATTCMLYTNASCATGECCDLKTCRPKSAGTECRSAEHECDLPEYCTGQSEYCPVDVFKMDGESCSMGKAFCYQGSCRTHNDQCKLLWGPTGASSDAQCYDMNNKGSKLGNCGYNRIESSYVKCNDHDILCGMLHCKHLNERLEFGMESVAILSHSFINNGGKIIPCRSAIVDLGLNQVDPGLAPDGAKCAPDKMCVNQKCMPIADLRASVSGGKACPNNCSGNGVCNSLGHCHCNRGFRPPDCTQPGVGGSEDSGPAEDPNARNDFIIAIYIIFLGVVPMCALISIGYWYLKNCGQHWKKGALSTNNRCHNGMSIKTIDRSSPMPRNIETIDCSLTQDPACASLLPKTEVDARYNNNFFGQFKGFTITPIQNHSKLSEPTISAPSLPSVPTVAIKTNLKANQKTNTIRNQSLAESSQTFEDNNTTAAAPKLPPMNPGSTARPLISSPVLAATTCTSVELVPSKVPTRPAPDIPTRTAPPPPVLFAIPKPQRPNSTPLTNLVVEAEQKKQEKGGALNRLASMLRSNSSVTRSNSQSSQKDEKNMNSLTRNQHLKANKMIDKEILRNLEISNPIPQKEIEIPTPVIPVASVNELSNLETEKKNVVMRAQSMRDTKVTSRPAIHTFGSMRQAAPTVKRPTSIPASIRPTSPPPGPPTAVVTSEKETSNDIKIPGLPGYQNPPVKTQQQVQPAKQLEDVYDDCMNLVSAPSLTKIMEESPSNDNIYAVIEESIPEKTKKNVEVQQKDADNEYKSPKRVQATPNLSSGSGTGGGGGNGGGGGGGSGLESMGLLSEIVSEISNRNFDSIYSTSTLARKKKEKDEIAKASENLGSNSSLGGYMNSNHYKSPGSVYSNSASGCKFNSSSSTTSSGYLNPCALNVPQSVKERLTKDTSEDKNTCEISPLLSGNSRNSNVNEEMSKELGLGTIQKPFVNINTDRSSLILSANNRLNDKKEDGKSAISKPLQLSRTKTPPSLTNKAYTSMRTTTKQNSEISAKSPVQSPDGGNNTTTTTIKNTLDKNTKARQVPIQNKSNGNINKQNNSIDKLDSNNTSVNGSSVKSVPFSTNNKDDSSKLNSPDLVSSCSNSNQNSTKSPDVLGNNHKLSVVPKTQTQKSSTLSRATKAPAMPMKPLSIVSKAASLTEKKKSPSGNVNIIKSFSSSTTRDNTLNNKISPTSNKNPLKTSDTKTTTDSTINPVQRAANSKSNVASLQQRFEANKNSHVNSTRALANANKKALGKVSDGTTAKK</sequence>
<feature type="compositionally biased region" description="Polar residues" evidence="10">
    <location>
        <begin position="1604"/>
        <end position="1637"/>
    </location>
</feature>
<feature type="binding site" evidence="9">
    <location>
        <position position="367"/>
    </location>
    <ligand>
        <name>Zn(2+)</name>
        <dbReference type="ChEBI" id="CHEBI:29105"/>
        <note>catalytic</note>
    </ligand>
</feature>
<dbReference type="CDD" id="cd04269">
    <property type="entry name" value="ZnMc_adamalysin_II_like"/>
    <property type="match status" value="1"/>
</dbReference>
<evidence type="ECO:0000313" key="14">
    <source>
        <dbReference type="Proteomes" id="UP000694924"/>
    </source>
</evidence>
<feature type="region of interest" description="Disordered" evidence="10">
    <location>
        <begin position="1409"/>
        <end position="1648"/>
    </location>
</feature>
<evidence type="ECO:0000256" key="6">
    <source>
        <dbReference type="ARBA" id="ARBA00023157"/>
    </source>
</evidence>
<feature type="binding site" evidence="9">
    <location>
        <position position="377"/>
    </location>
    <ligand>
        <name>Zn(2+)</name>
        <dbReference type="ChEBI" id="CHEBI:29105"/>
        <note>catalytic</note>
    </ligand>
</feature>
<feature type="compositionally biased region" description="Low complexity" evidence="10">
    <location>
        <begin position="1638"/>
        <end position="1648"/>
    </location>
</feature>
<keyword evidence="9" id="KW-0479">Metal-binding</keyword>
<evidence type="ECO:0000256" key="1">
    <source>
        <dbReference type="ARBA" id="ARBA00004167"/>
    </source>
</evidence>
<accession>A0ABM1JCW7</accession>
<evidence type="ECO:0000313" key="15">
    <source>
        <dbReference type="RefSeq" id="XP_015190305.1"/>
    </source>
</evidence>
<dbReference type="InterPro" id="IPR024079">
    <property type="entry name" value="MetalloPept_cat_dom_sf"/>
</dbReference>
<dbReference type="InterPro" id="IPR001762">
    <property type="entry name" value="Disintegrin_dom"/>
</dbReference>
<feature type="region of interest" description="Disordered" evidence="10">
    <location>
        <begin position="1669"/>
        <end position="1703"/>
    </location>
</feature>
<keyword evidence="6 8" id="KW-1015">Disulfide bond</keyword>
<gene>
    <name evidence="15" type="primary">LOC107073904</name>
</gene>
<protein>
    <submittedName>
        <fullName evidence="15">Uncharacterized protein LOC107073904</fullName>
    </submittedName>
</protein>
<dbReference type="InterPro" id="IPR002870">
    <property type="entry name" value="Peptidase_M12B_N"/>
</dbReference>
<dbReference type="PROSITE" id="PS01186">
    <property type="entry name" value="EGF_2"/>
    <property type="match status" value="1"/>
</dbReference>
<feature type="compositionally biased region" description="Basic and acidic residues" evidence="10">
    <location>
        <begin position="1195"/>
        <end position="1211"/>
    </location>
</feature>
<feature type="compositionally biased region" description="Low complexity" evidence="10">
    <location>
        <begin position="1097"/>
        <end position="1106"/>
    </location>
</feature>
<feature type="domain" description="Peptidase M12B" evidence="13">
    <location>
        <begin position="231"/>
        <end position="427"/>
    </location>
</feature>
<keyword evidence="9" id="KW-0862">Zinc</keyword>
<comment type="caution">
    <text evidence="8">Lacks conserved residue(s) required for the propagation of feature annotation.</text>
</comment>
<feature type="region of interest" description="Disordered" evidence="10">
    <location>
        <begin position="870"/>
        <end position="899"/>
    </location>
</feature>
<evidence type="ECO:0000256" key="3">
    <source>
        <dbReference type="ARBA" id="ARBA00022989"/>
    </source>
</evidence>
<feature type="region of interest" description="Disordered" evidence="10">
    <location>
        <begin position="1089"/>
        <end position="1124"/>
    </location>
</feature>
<dbReference type="InterPro" id="IPR036436">
    <property type="entry name" value="Disintegrin_dom_sf"/>
</dbReference>
<reference evidence="15" key="1">
    <citation type="submission" date="2025-08" db="UniProtKB">
        <authorList>
            <consortium name="RefSeq"/>
        </authorList>
    </citation>
    <scope>IDENTIFICATION</scope>
    <source>
        <tissue evidence="15">Whole body</tissue>
    </source>
</reference>
<feature type="compositionally biased region" description="Low complexity" evidence="10">
    <location>
        <begin position="984"/>
        <end position="997"/>
    </location>
</feature>
<feature type="region of interest" description="Disordered" evidence="10">
    <location>
        <begin position="1346"/>
        <end position="1370"/>
    </location>
</feature>
<feature type="compositionally biased region" description="Gly residues" evidence="10">
    <location>
        <begin position="1225"/>
        <end position="1242"/>
    </location>
</feature>
<evidence type="ECO:0000256" key="9">
    <source>
        <dbReference type="PROSITE-ProRule" id="PRU00276"/>
    </source>
</evidence>
<dbReference type="Pfam" id="PF01562">
    <property type="entry name" value="Pep_M12B_propep"/>
    <property type="match status" value="1"/>
</dbReference>
<dbReference type="PANTHER" id="PTHR11905">
    <property type="entry name" value="ADAM A DISINTEGRIN AND METALLOPROTEASE DOMAIN"/>
    <property type="match status" value="1"/>
</dbReference>
<feature type="disulfide bond" evidence="9">
    <location>
        <begin position="382"/>
        <end position="406"/>
    </location>
</feature>
<dbReference type="PROSITE" id="PS50026">
    <property type="entry name" value="EGF_3"/>
    <property type="match status" value="1"/>
</dbReference>
<evidence type="ECO:0000256" key="10">
    <source>
        <dbReference type="SAM" id="MobiDB-lite"/>
    </source>
</evidence>
<evidence type="ECO:0000259" key="11">
    <source>
        <dbReference type="PROSITE" id="PS50026"/>
    </source>
</evidence>
<dbReference type="PROSITE" id="PS50214">
    <property type="entry name" value="DISINTEGRIN_2"/>
    <property type="match status" value="1"/>
</dbReference>
<dbReference type="PANTHER" id="PTHR11905:SF159">
    <property type="entry name" value="ADAM METALLOPROTEASE"/>
    <property type="match status" value="1"/>
</dbReference>
<feature type="domain" description="Disintegrin" evidence="12">
    <location>
        <begin position="433"/>
        <end position="521"/>
    </location>
</feature>
<evidence type="ECO:0000259" key="12">
    <source>
        <dbReference type="PROSITE" id="PS50214"/>
    </source>
</evidence>
<dbReference type="SUPFAM" id="SSF55486">
    <property type="entry name" value="Metalloproteases ('zincins'), catalytic domain"/>
    <property type="match status" value="1"/>
</dbReference>
<dbReference type="Pfam" id="PF08516">
    <property type="entry name" value="ADAM_CR"/>
    <property type="match status" value="1"/>
</dbReference>
<feature type="disulfide bond" evidence="9">
    <location>
        <begin position="342"/>
        <end position="422"/>
    </location>
</feature>
<feature type="compositionally biased region" description="Polar residues" evidence="10">
    <location>
        <begin position="1530"/>
        <end position="1550"/>
    </location>
</feature>
<feature type="binding site" evidence="9">
    <location>
        <position position="371"/>
    </location>
    <ligand>
        <name>Zn(2+)</name>
        <dbReference type="ChEBI" id="CHEBI:29105"/>
        <note>catalytic</note>
    </ligand>
</feature>
<evidence type="ECO:0000256" key="4">
    <source>
        <dbReference type="ARBA" id="ARBA00023049"/>
    </source>
</evidence>
<organism evidence="14 15">
    <name type="scientific">Polistes dominula</name>
    <name type="common">European paper wasp</name>
    <name type="synonym">Vespa dominula</name>
    <dbReference type="NCBI Taxonomy" id="743375"/>
    <lineage>
        <taxon>Eukaryota</taxon>
        <taxon>Metazoa</taxon>
        <taxon>Ecdysozoa</taxon>
        <taxon>Arthropoda</taxon>
        <taxon>Hexapoda</taxon>
        <taxon>Insecta</taxon>
        <taxon>Pterygota</taxon>
        <taxon>Neoptera</taxon>
        <taxon>Endopterygota</taxon>
        <taxon>Hymenoptera</taxon>
        <taxon>Apocrita</taxon>
        <taxon>Aculeata</taxon>
        <taxon>Vespoidea</taxon>
        <taxon>Vespidae</taxon>
        <taxon>Polistinae</taxon>
        <taxon>Polistini</taxon>
        <taxon>Polistes</taxon>
    </lineage>
</organism>
<feature type="compositionally biased region" description="Low complexity" evidence="10">
    <location>
        <begin position="1463"/>
        <end position="1472"/>
    </location>
</feature>
<dbReference type="SMART" id="SM00050">
    <property type="entry name" value="DISIN"/>
    <property type="match status" value="1"/>
</dbReference>
<name>A0ABM1JCW7_POLDO</name>
<feature type="region of interest" description="Disordered" evidence="10">
    <location>
        <begin position="981"/>
        <end position="1014"/>
    </location>
</feature>
<proteinExistence type="predicted"/>
<keyword evidence="4" id="KW-0378">Hydrolase</keyword>
<dbReference type="Proteomes" id="UP000694924">
    <property type="component" value="Unplaced"/>
</dbReference>
<keyword evidence="4" id="KW-0645">Protease</keyword>
<dbReference type="Gene3D" id="4.10.70.10">
    <property type="entry name" value="Disintegrin domain"/>
    <property type="match status" value="1"/>
</dbReference>
<dbReference type="InterPro" id="IPR006586">
    <property type="entry name" value="ADAM_Cys-rich"/>
</dbReference>
<keyword evidence="5" id="KW-0472">Membrane</keyword>
<evidence type="ECO:0000256" key="8">
    <source>
        <dbReference type="PROSITE-ProRule" id="PRU00076"/>
    </source>
</evidence>
<dbReference type="Pfam" id="PF00200">
    <property type="entry name" value="Disintegrin"/>
    <property type="match status" value="1"/>
</dbReference>
<feature type="active site" evidence="9">
    <location>
        <position position="368"/>
    </location>
</feature>
<dbReference type="InterPro" id="IPR000742">
    <property type="entry name" value="EGF"/>
</dbReference>
<feature type="domain" description="EGF-like" evidence="11">
    <location>
        <begin position="673"/>
        <end position="705"/>
    </location>
</feature>
<comment type="subcellular location">
    <subcellularLocation>
        <location evidence="1">Membrane</location>
        <topology evidence="1">Single-pass membrane protein</topology>
    </subcellularLocation>
</comment>
<feature type="compositionally biased region" description="Low complexity" evidence="10">
    <location>
        <begin position="1485"/>
        <end position="1499"/>
    </location>
</feature>
<keyword evidence="8" id="KW-0245">EGF-like domain</keyword>
<dbReference type="Gene3D" id="2.10.25.10">
    <property type="entry name" value="Laminin"/>
    <property type="match status" value="1"/>
</dbReference>
<feature type="compositionally biased region" description="Polar residues" evidence="10">
    <location>
        <begin position="1669"/>
        <end position="1682"/>
    </location>
</feature>
<dbReference type="Pfam" id="PF01421">
    <property type="entry name" value="Reprolysin"/>
    <property type="match status" value="1"/>
</dbReference>
<dbReference type="GeneID" id="107073904"/>
<feature type="compositionally biased region" description="Polar residues" evidence="10">
    <location>
        <begin position="870"/>
        <end position="887"/>
    </location>
</feature>
<keyword evidence="3" id="KW-1133">Transmembrane helix</keyword>
<evidence type="ECO:0000256" key="7">
    <source>
        <dbReference type="PROSITE-ProRule" id="PRU00068"/>
    </source>
</evidence>
<dbReference type="RefSeq" id="XP_015190305.1">
    <property type="nucleotide sequence ID" value="XM_015334819.1"/>
</dbReference>
<feature type="compositionally biased region" description="Polar residues" evidence="10">
    <location>
        <begin position="1564"/>
        <end position="1576"/>
    </location>
</feature>
<dbReference type="InterPro" id="IPR001590">
    <property type="entry name" value="Peptidase_M12B"/>
</dbReference>
<keyword evidence="4" id="KW-0482">Metalloprotease</keyword>
<dbReference type="PROSITE" id="PS50215">
    <property type="entry name" value="ADAM_MEPRO"/>
    <property type="match status" value="1"/>
</dbReference>
<feature type="disulfide bond" evidence="7">
    <location>
        <begin position="493"/>
        <end position="513"/>
    </location>
</feature>
<evidence type="ECO:0000256" key="2">
    <source>
        <dbReference type="ARBA" id="ARBA00022692"/>
    </source>
</evidence>
<dbReference type="InterPro" id="IPR034027">
    <property type="entry name" value="Reprolysin_adamalysin"/>
</dbReference>
<feature type="disulfide bond" evidence="8">
    <location>
        <begin position="677"/>
        <end position="687"/>
    </location>
</feature>
<feature type="compositionally biased region" description="Polar residues" evidence="10">
    <location>
        <begin position="1505"/>
        <end position="1523"/>
    </location>
</feature>
<feature type="region of interest" description="Disordered" evidence="10">
    <location>
        <begin position="1195"/>
        <end position="1243"/>
    </location>
</feature>
<dbReference type="Gene3D" id="3.40.390.10">
    <property type="entry name" value="Collagenase (Catalytic Domain)"/>
    <property type="match status" value="1"/>
</dbReference>
<evidence type="ECO:0000259" key="13">
    <source>
        <dbReference type="PROSITE" id="PS50215"/>
    </source>
</evidence>
<keyword evidence="14" id="KW-1185">Reference proteome</keyword>
<feature type="disulfide bond" evidence="8">
    <location>
        <begin position="695"/>
        <end position="704"/>
    </location>
</feature>
<dbReference type="SMART" id="SM00608">
    <property type="entry name" value="ACR"/>
    <property type="match status" value="1"/>
</dbReference>
<feature type="compositionally biased region" description="Basic and acidic residues" evidence="10">
    <location>
        <begin position="1346"/>
        <end position="1355"/>
    </location>
</feature>
<dbReference type="SUPFAM" id="SSF57552">
    <property type="entry name" value="Blood coagulation inhibitor (disintegrin)"/>
    <property type="match status" value="1"/>
</dbReference>